<proteinExistence type="predicted"/>
<organism evidence="1 2">
    <name type="scientific">Paeniclostridium hominis</name>
    <dbReference type="NCBI Taxonomy" id="2764329"/>
    <lineage>
        <taxon>Bacteria</taxon>
        <taxon>Bacillati</taxon>
        <taxon>Bacillota</taxon>
        <taxon>Clostridia</taxon>
        <taxon>Peptostreptococcales</taxon>
        <taxon>Peptostreptococcaceae</taxon>
        <taxon>Paeniclostridium</taxon>
    </lineage>
</organism>
<dbReference type="EMBL" id="JACRWD010000001">
    <property type="protein sequence ID" value="MBC6003389.1"/>
    <property type="molecule type" value="Genomic_DNA"/>
</dbReference>
<protein>
    <submittedName>
        <fullName evidence="1">AbrB/MazE/SpoVT family DNA-binding domain-containing protein</fullName>
    </submittedName>
</protein>
<evidence type="ECO:0000313" key="2">
    <source>
        <dbReference type="Proteomes" id="UP000611796"/>
    </source>
</evidence>
<dbReference type="Proteomes" id="UP000611796">
    <property type="component" value="Unassembled WGS sequence"/>
</dbReference>
<evidence type="ECO:0000313" key="1">
    <source>
        <dbReference type="EMBL" id="MBC6003389.1"/>
    </source>
</evidence>
<accession>A0ABR7K2Q8</accession>
<name>A0ABR7K2Q8_9FIRM</name>
<comment type="caution">
    <text evidence="1">The sequence shown here is derived from an EMBL/GenBank/DDBJ whole genome shotgun (WGS) entry which is preliminary data.</text>
</comment>
<keyword evidence="1" id="KW-0238">DNA-binding</keyword>
<sequence length="58" mass="6749">MKEKRDLNIMFAKSGSGGKTTRLTLPMKWIKSMDITEDERSVEVIYDDEDKSIIIKKK</sequence>
<gene>
    <name evidence="1" type="ORF">H8891_06215</name>
</gene>
<keyword evidence="2" id="KW-1185">Reference proteome</keyword>
<reference evidence="1 2" key="1">
    <citation type="submission" date="2020-08" db="EMBL/GenBank/DDBJ databases">
        <authorList>
            <person name="Liu C."/>
            <person name="Sun Q."/>
        </authorList>
    </citation>
    <scope>NUCLEOTIDE SEQUENCE [LARGE SCALE GENOMIC DNA]</scope>
    <source>
        <strain evidence="1 2">NSJ-45</strain>
    </source>
</reference>
<dbReference type="RefSeq" id="WP_187005999.1">
    <property type="nucleotide sequence ID" value="NZ_JACRWD010000001.1"/>
</dbReference>
<dbReference type="GO" id="GO:0003677">
    <property type="term" value="F:DNA binding"/>
    <property type="evidence" value="ECO:0007669"/>
    <property type="project" value="UniProtKB-KW"/>
</dbReference>